<dbReference type="PANTHER" id="PTHR11076">
    <property type="entry name" value="DNA REPAIR POLYMERASE UMUC / TRANSFERASE FAMILY MEMBER"/>
    <property type="match status" value="1"/>
</dbReference>
<dbReference type="Gene3D" id="1.10.150.20">
    <property type="entry name" value="5' to 3' exonuclease, C-terminal subdomain"/>
    <property type="match status" value="1"/>
</dbReference>
<dbReference type="SUPFAM" id="SSF100879">
    <property type="entry name" value="Lesion bypass DNA polymerase (Y-family), little finger domain"/>
    <property type="match status" value="1"/>
</dbReference>
<dbReference type="Pfam" id="PF11799">
    <property type="entry name" value="IMS_C"/>
    <property type="match status" value="1"/>
</dbReference>
<dbReference type="CDD" id="cd03586">
    <property type="entry name" value="PolY_Pol_IV_kappa"/>
    <property type="match status" value="1"/>
</dbReference>
<dbReference type="InterPro" id="IPR043502">
    <property type="entry name" value="DNA/RNA_pol_sf"/>
</dbReference>
<comment type="caution">
    <text evidence="3">The sequence shown here is derived from an EMBL/GenBank/DDBJ whole genome shotgun (WGS) entry which is preliminary data.</text>
</comment>
<dbReference type="InterPro" id="IPR050116">
    <property type="entry name" value="DNA_polymerase-Y"/>
</dbReference>
<dbReference type="GO" id="GO:0006281">
    <property type="term" value="P:DNA repair"/>
    <property type="evidence" value="ECO:0007669"/>
    <property type="project" value="InterPro"/>
</dbReference>
<dbReference type="GO" id="GO:0042276">
    <property type="term" value="P:error-prone translesion synthesis"/>
    <property type="evidence" value="ECO:0007669"/>
    <property type="project" value="TreeGrafter"/>
</dbReference>
<reference evidence="3 4" key="1">
    <citation type="journal article" date="2016" name="Nat. Commun.">
        <title>Thousands of microbial genomes shed light on interconnected biogeochemical processes in an aquifer system.</title>
        <authorList>
            <person name="Anantharaman K."/>
            <person name="Brown C.T."/>
            <person name="Hug L.A."/>
            <person name="Sharon I."/>
            <person name="Castelle C.J."/>
            <person name="Probst A.J."/>
            <person name="Thomas B.C."/>
            <person name="Singh A."/>
            <person name="Wilkins M.J."/>
            <person name="Karaoz U."/>
            <person name="Brodie E.L."/>
            <person name="Williams K.H."/>
            <person name="Hubbard S.S."/>
            <person name="Banfield J.F."/>
        </authorList>
    </citation>
    <scope>NUCLEOTIDE SEQUENCE [LARGE SCALE GENOMIC DNA]</scope>
</reference>
<dbReference type="InterPro" id="IPR022880">
    <property type="entry name" value="DNApol_IV"/>
</dbReference>
<gene>
    <name evidence="3" type="ORF">A2720_03505</name>
</gene>
<organism evidence="3 4">
    <name type="scientific">Candidatus Doudnabacteria bacterium RIFCSPHIGHO2_01_FULL_46_24</name>
    <dbReference type="NCBI Taxonomy" id="1817825"/>
    <lineage>
        <taxon>Bacteria</taxon>
        <taxon>Candidatus Doudnaibacteriota</taxon>
    </lineage>
</organism>
<dbReference type="EMBL" id="MFEL01000009">
    <property type="protein sequence ID" value="OGE81302.1"/>
    <property type="molecule type" value="Genomic_DNA"/>
</dbReference>
<dbReference type="GO" id="GO:0009432">
    <property type="term" value="P:SOS response"/>
    <property type="evidence" value="ECO:0007669"/>
    <property type="project" value="TreeGrafter"/>
</dbReference>
<evidence type="ECO:0000256" key="1">
    <source>
        <dbReference type="ARBA" id="ARBA00010945"/>
    </source>
</evidence>
<dbReference type="Gene3D" id="3.40.1170.60">
    <property type="match status" value="1"/>
</dbReference>
<dbReference type="InterPro" id="IPR001126">
    <property type="entry name" value="UmuC"/>
</dbReference>
<dbReference type="PANTHER" id="PTHR11076:SF34">
    <property type="entry name" value="PROTEIN UMUC"/>
    <property type="match status" value="1"/>
</dbReference>
<name>A0A1F5NUU8_9BACT</name>
<dbReference type="Gene3D" id="3.30.70.270">
    <property type="match status" value="1"/>
</dbReference>
<evidence type="ECO:0000313" key="4">
    <source>
        <dbReference type="Proteomes" id="UP000178892"/>
    </source>
</evidence>
<accession>A0A1F5NUU8</accession>
<dbReference type="SUPFAM" id="SSF56672">
    <property type="entry name" value="DNA/RNA polymerases"/>
    <property type="match status" value="1"/>
</dbReference>
<evidence type="ECO:0000259" key="2">
    <source>
        <dbReference type="PROSITE" id="PS50173"/>
    </source>
</evidence>
<dbReference type="Gene3D" id="3.30.1490.100">
    <property type="entry name" value="DNA polymerase, Y-family, little finger domain"/>
    <property type="match status" value="1"/>
</dbReference>
<dbReference type="Proteomes" id="UP000178892">
    <property type="component" value="Unassembled WGS sequence"/>
</dbReference>
<dbReference type="GO" id="GO:0003684">
    <property type="term" value="F:damaged DNA binding"/>
    <property type="evidence" value="ECO:0007669"/>
    <property type="project" value="InterPro"/>
</dbReference>
<dbReference type="InterPro" id="IPR043128">
    <property type="entry name" value="Rev_trsase/Diguanyl_cyclase"/>
</dbReference>
<dbReference type="InterPro" id="IPR036775">
    <property type="entry name" value="DNA_pol_Y-fam_lit_finger_sf"/>
</dbReference>
<feature type="domain" description="UmuC" evidence="2">
    <location>
        <begin position="1"/>
        <end position="211"/>
    </location>
</feature>
<dbReference type="STRING" id="1817825.A2720_03505"/>
<dbReference type="InterPro" id="IPR017961">
    <property type="entry name" value="DNA_pol_Y-fam_little_finger"/>
</dbReference>
<dbReference type="GO" id="GO:0003887">
    <property type="term" value="F:DNA-directed DNA polymerase activity"/>
    <property type="evidence" value="ECO:0007669"/>
    <property type="project" value="InterPro"/>
</dbReference>
<protein>
    <recommendedName>
        <fullName evidence="2">UmuC domain-containing protein</fullName>
    </recommendedName>
</protein>
<dbReference type="AlphaFoldDB" id="A0A1F5NUU8"/>
<sequence length="533" mass="59638">MNSFFASVEQQANPFLRGKPVGVCASLHQTSCLIAASKEAKALGIKTGTLVYQAKKICPKIILLPSEPEKYREVNRRIVKIFRDYTDRLEVYSIDEAFLEIDELRINGLRISNSLIRNPKSANPIIIGAEIKQRIKQEVGEWLTCSVGLAPNKFMAKLAADMQPASAQGYGGSAEALCEGGKPDGLSIIWSREQLREVYQGKQLRDLWGINRGWERRLAKIGITSPLQLLDYPAQNLISLFGKPGYYLWQRVNGYEVDKINPCGYTFNGSAARIGKRLASSVKTIPHLMRDLTQDPRLQYLTLTSGMGQETHNAVEQTIRAAPTNNDPPKSFGHSWVLNFRTTDKERLKPVILRLAEKAARRMRKEGFQAYGFYIFIRMVDGSFIAKSKKLKFAINTGLELYEQAMLLLDSELCHRLLSTIPAENSYKLSGDLSRGFGKIPDYLANPRLGDGNGFPAPVMHIAVGFRDLVKYSEQLELNFGLTDYGLNPQSAIRNKLIDQLDAINDKYGEFTVRSGLLTRTSDFAPDAIAFGK</sequence>
<proteinExistence type="inferred from homology"/>
<comment type="similarity">
    <text evidence="1">Belongs to the DNA polymerase type-Y family.</text>
</comment>
<dbReference type="GO" id="GO:0005829">
    <property type="term" value="C:cytosol"/>
    <property type="evidence" value="ECO:0007669"/>
    <property type="project" value="TreeGrafter"/>
</dbReference>
<dbReference type="PROSITE" id="PS50173">
    <property type="entry name" value="UMUC"/>
    <property type="match status" value="1"/>
</dbReference>
<evidence type="ECO:0000313" key="3">
    <source>
        <dbReference type="EMBL" id="OGE81302.1"/>
    </source>
</evidence>
<dbReference type="Pfam" id="PF00817">
    <property type="entry name" value="IMS"/>
    <property type="match status" value="1"/>
</dbReference>